<evidence type="ECO:0000256" key="1">
    <source>
        <dbReference type="ARBA" id="ARBA00004141"/>
    </source>
</evidence>
<comment type="similarity">
    <text evidence="2">Belongs to the RBOH (TC 5.B.1.3) family.</text>
</comment>
<evidence type="ECO:0000256" key="9">
    <source>
        <dbReference type="ARBA" id="ARBA00022857"/>
    </source>
</evidence>
<dbReference type="CDD" id="cd06186">
    <property type="entry name" value="NOX_Duox_like_FAD_NADP"/>
    <property type="match status" value="1"/>
</dbReference>
<feature type="region of interest" description="Disordered" evidence="13">
    <location>
        <begin position="232"/>
        <end position="287"/>
    </location>
</feature>
<dbReference type="InterPro" id="IPR013112">
    <property type="entry name" value="FAD-bd_8"/>
</dbReference>
<proteinExistence type="inferred from homology"/>
<dbReference type="GO" id="GO:0004601">
    <property type="term" value="F:peroxidase activity"/>
    <property type="evidence" value="ECO:0007669"/>
    <property type="project" value="UniProtKB-KW"/>
</dbReference>
<keyword evidence="3" id="KW-0575">Peroxidase</keyword>
<dbReference type="PROSITE" id="PS51384">
    <property type="entry name" value="FAD_FR"/>
    <property type="match status" value="1"/>
</dbReference>
<reference evidence="16" key="1">
    <citation type="journal article" date="2014" name="Science">
        <title>Ancient hybridizations among the ancestral genomes of bread wheat.</title>
        <authorList>
            <consortium name="International Wheat Genome Sequencing Consortium,"/>
            <person name="Marcussen T."/>
            <person name="Sandve S.R."/>
            <person name="Heier L."/>
            <person name="Spannagl M."/>
            <person name="Pfeifer M."/>
            <person name="Jakobsen K.S."/>
            <person name="Wulff B.B."/>
            <person name="Steuernagel B."/>
            <person name="Mayer K.F."/>
            <person name="Olsen O.A."/>
        </authorList>
    </citation>
    <scope>NUCLEOTIDE SEQUENCE [LARGE SCALE GENOMIC DNA]</scope>
    <source>
        <strain evidence="16">cv. AL8/78</strain>
    </source>
</reference>
<keyword evidence="16" id="KW-1185">Reference proteome</keyword>
<sequence>SGLFRYGLCLVVTLWKFQTWMYLAVPVLLYAGERLLRALRSHGLTTVRIEKVAVYPGNVIAIHMSKPHGFRYRSGQYIYVNCGEVSPFEWHPFTITSAPGDDYLSMHIRCRGDWTSRFRAIFSQICRPPSAGQSGLLRADFTSMVEHNANAKVPEAADRRALRRAGAGLPQVRRAPPDRPRHRRHAAHQHRQGRAQQRPPAGRRRGVHDEAGLLLLVHAGGGLLRVVPRRDERGGGARCRRRGVRGGAAQPLHQRVRGRRRAVGHGGDAAGAPPRQERRGRGVRDARPHALRQALLARRLQARRLRPPGAARRGLLLRRPEAHAGAQAAVAGLLAPDHHQVRLPQGELLT</sequence>
<keyword evidence="6" id="KW-0479">Metal-binding</keyword>
<feature type="compositionally biased region" description="Basic and acidic residues" evidence="13">
    <location>
        <begin position="275"/>
        <end position="287"/>
    </location>
</feature>
<accession>A0A453K2N1</accession>
<dbReference type="GO" id="GO:0016174">
    <property type="term" value="F:NAD(P)H oxidase H2O2-forming activity"/>
    <property type="evidence" value="ECO:0007669"/>
    <property type="project" value="TreeGrafter"/>
</dbReference>
<comment type="subcellular location">
    <subcellularLocation>
        <location evidence="1">Membrane</location>
        <topology evidence="1">Multi-pass membrane protein</topology>
    </subcellularLocation>
</comment>
<keyword evidence="12" id="KW-0472">Membrane</keyword>
<dbReference type="PANTHER" id="PTHR11972">
    <property type="entry name" value="NADPH OXIDASE"/>
    <property type="match status" value="1"/>
</dbReference>
<dbReference type="SUPFAM" id="SSF63380">
    <property type="entry name" value="Riboflavin synthase domain-like"/>
    <property type="match status" value="1"/>
</dbReference>
<evidence type="ECO:0000256" key="3">
    <source>
        <dbReference type="ARBA" id="ARBA00022559"/>
    </source>
</evidence>
<reference evidence="15" key="4">
    <citation type="submission" date="2019-03" db="UniProtKB">
        <authorList>
            <consortium name="EnsemblPlants"/>
        </authorList>
    </citation>
    <scope>IDENTIFICATION</scope>
</reference>
<dbReference type="GO" id="GO:0046872">
    <property type="term" value="F:metal ion binding"/>
    <property type="evidence" value="ECO:0007669"/>
    <property type="project" value="UniProtKB-KW"/>
</dbReference>
<dbReference type="InterPro" id="IPR050369">
    <property type="entry name" value="RBOH/FRE"/>
</dbReference>
<evidence type="ECO:0000313" key="15">
    <source>
        <dbReference type="EnsemblPlants" id="AET5Gv20268700.10"/>
    </source>
</evidence>
<feature type="domain" description="FAD-binding FR-type" evidence="14">
    <location>
        <begin position="39"/>
        <end position="154"/>
    </location>
</feature>
<dbReference type="Proteomes" id="UP000015105">
    <property type="component" value="Chromosome 5D"/>
</dbReference>
<dbReference type="AlphaFoldDB" id="A0A453K2N1"/>
<evidence type="ECO:0000256" key="6">
    <source>
        <dbReference type="ARBA" id="ARBA00022723"/>
    </source>
</evidence>
<feature type="compositionally biased region" description="Basic residues" evidence="13">
    <location>
        <begin position="254"/>
        <end position="263"/>
    </location>
</feature>
<dbReference type="Pfam" id="PF08022">
    <property type="entry name" value="FAD_binding_8"/>
    <property type="match status" value="1"/>
</dbReference>
<feature type="region of interest" description="Disordered" evidence="13">
    <location>
        <begin position="153"/>
        <end position="205"/>
    </location>
</feature>
<dbReference type="Gramene" id="AET5Gv20268700.10">
    <property type="protein sequence ID" value="AET5Gv20268700.10"/>
    <property type="gene ID" value="AET5Gv20268700"/>
</dbReference>
<evidence type="ECO:0000313" key="16">
    <source>
        <dbReference type="Proteomes" id="UP000015105"/>
    </source>
</evidence>
<name>A0A453K2N1_AEGTS</name>
<protein>
    <recommendedName>
        <fullName evidence="14">FAD-binding FR-type domain-containing protein</fullName>
    </recommendedName>
</protein>
<reference evidence="15" key="5">
    <citation type="journal article" date="2021" name="G3 (Bethesda)">
        <title>Aegilops tauschii genome assembly Aet v5.0 features greater sequence contiguity and improved annotation.</title>
        <authorList>
            <person name="Wang L."/>
            <person name="Zhu T."/>
            <person name="Rodriguez J.C."/>
            <person name="Deal K.R."/>
            <person name="Dubcovsky J."/>
            <person name="McGuire P.E."/>
            <person name="Lux T."/>
            <person name="Spannagl M."/>
            <person name="Mayer K.F.X."/>
            <person name="Baldrich P."/>
            <person name="Meyers B.C."/>
            <person name="Huo N."/>
            <person name="Gu Y.Q."/>
            <person name="Zhou H."/>
            <person name="Devos K.M."/>
            <person name="Bennetzen J.L."/>
            <person name="Unver T."/>
            <person name="Budak H."/>
            <person name="Gulick P.J."/>
            <person name="Galiba G."/>
            <person name="Kalapos B."/>
            <person name="Nelson D.R."/>
            <person name="Li P."/>
            <person name="You F.M."/>
            <person name="Luo M.C."/>
            <person name="Dvorak J."/>
        </authorList>
    </citation>
    <scope>NUCLEOTIDE SEQUENCE [LARGE SCALE GENOMIC DNA]</scope>
    <source>
        <strain evidence="15">cv. AL8/78</strain>
    </source>
</reference>
<keyword evidence="10" id="KW-1133">Transmembrane helix</keyword>
<keyword evidence="9" id="KW-0521">NADP</keyword>
<evidence type="ECO:0000256" key="10">
    <source>
        <dbReference type="ARBA" id="ARBA00022989"/>
    </source>
</evidence>
<feature type="compositionally biased region" description="Basic residues" evidence="13">
    <location>
        <begin position="180"/>
        <end position="193"/>
    </location>
</feature>
<keyword evidence="5" id="KW-0812">Transmembrane</keyword>
<evidence type="ECO:0000256" key="12">
    <source>
        <dbReference type="ARBA" id="ARBA00023136"/>
    </source>
</evidence>
<dbReference type="GO" id="GO:0005886">
    <property type="term" value="C:plasma membrane"/>
    <property type="evidence" value="ECO:0007669"/>
    <property type="project" value="TreeGrafter"/>
</dbReference>
<dbReference type="Gene3D" id="2.40.30.10">
    <property type="entry name" value="Translation factors"/>
    <property type="match status" value="1"/>
</dbReference>
<evidence type="ECO:0000256" key="5">
    <source>
        <dbReference type="ARBA" id="ARBA00022692"/>
    </source>
</evidence>
<keyword evidence="8" id="KW-0106">Calcium</keyword>
<keyword evidence="7" id="KW-0274">FAD</keyword>
<dbReference type="InterPro" id="IPR017938">
    <property type="entry name" value="Riboflavin_synthase-like_b-brl"/>
</dbReference>
<evidence type="ECO:0000256" key="7">
    <source>
        <dbReference type="ARBA" id="ARBA00022827"/>
    </source>
</evidence>
<evidence type="ECO:0000256" key="8">
    <source>
        <dbReference type="ARBA" id="ARBA00022837"/>
    </source>
</evidence>
<evidence type="ECO:0000256" key="13">
    <source>
        <dbReference type="SAM" id="MobiDB-lite"/>
    </source>
</evidence>
<dbReference type="PANTHER" id="PTHR11972:SF61">
    <property type="entry name" value="OS12G0541300 PROTEIN"/>
    <property type="match status" value="1"/>
</dbReference>
<organism evidence="15 16">
    <name type="scientific">Aegilops tauschii subsp. strangulata</name>
    <name type="common">Goatgrass</name>
    <dbReference type="NCBI Taxonomy" id="200361"/>
    <lineage>
        <taxon>Eukaryota</taxon>
        <taxon>Viridiplantae</taxon>
        <taxon>Streptophyta</taxon>
        <taxon>Embryophyta</taxon>
        <taxon>Tracheophyta</taxon>
        <taxon>Spermatophyta</taxon>
        <taxon>Magnoliopsida</taxon>
        <taxon>Liliopsida</taxon>
        <taxon>Poales</taxon>
        <taxon>Poaceae</taxon>
        <taxon>BOP clade</taxon>
        <taxon>Pooideae</taxon>
        <taxon>Triticodae</taxon>
        <taxon>Triticeae</taxon>
        <taxon>Triticinae</taxon>
        <taxon>Aegilops</taxon>
    </lineage>
</organism>
<reference evidence="16" key="2">
    <citation type="journal article" date="2017" name="Nat. Plants">
        <title>The Aegilops tauschii genome reveals multiple impacts of transposons.</title>
        <authorList>
            <person name="Zhao G."/>
            <person name="Zou C."/>
            <person name="Li K."/>
            <person name="Wang K."/>
            <person name="Li T."/>
            <person name="Gao L."/>
            <person name="Zhang X."/>
            <person name="Wang H."/>
            <person name="Yang Z."/>
            <person name="Liu X."/>
            <person name="Jiang W."/>
            <person name="Mao L."/>
            <person name="Kong X."/>
            <person name="Jiao Y."/>
            <person name="Jia J."/>
        </authorList>
    </citation>
    <scope>NUCLEOTIDE SEQUENCE [LARGE SCALE GENOMIC DNA]</scope>
    <source>
        <strain evidence="16">cv. AL8/78</strain>
    </source>
</reference>
<dbReference type="FunFam" id="2.40.30.10:FF:000019">
    <property type="entry name" value="Respiratory burst oxidase homolog A"/>
    <property type="match status" value="1"/>
</dbReference>
<dbReference type="InterPro" id="IPR017927">
    <property type="entry name" value="FAD-bd_FR_type"/>
</dbReference>
<keyword evidence="4" id="KW-0285">Flavoprotein</keyword>
<dbReference type="EnsemblPlants" id="AET5Gv20268700.10">
    <property type="protein sequence ID" value="AET5Gv20268700.10"/>
    <property type="gene ID" value="AET5Gv20268700"/>
</dbReference>
<evidence type="ECO:0000259" key="14">
    <source>
        <dbReference type="PROSITE" id="PS51384"/>
    </source>
</evidence>
<evidence type="ECO:0000256" key="2">
    <source>
        <dbReference type="ARBA" id="ARBA00007975"/>
    </source>
</evidence>
<keyword evidence="11" id="KW-0560">Oxidoreductase</keyword>
<reference evidence="15" key="3">
    <citation type="journal article" date="2017" name="Nature">
        <title>Genome sequence of the progenitor of the wheat D genome Aegilops tauschii.</title>
        <authorList>
            <person name="Luo M.C."/>
            <person name="Gu Y.Q."/>
            <person name="Puiu D."/>
            <person name="Wang H."/>
            <person name="Twardziok S.O."/>
            <person name="Deal K.R."/>
            <person name="Huo N."/>
            <person name="Zhu T."/>
            <person name="Wang L."/>
            <person name="Wang Y."/>
            <person name="McGuire P.E."/>
            <person name="Liu S."/>
            <person name="Long H."/>
            <person name="Ramasamy R.K."/>
            <person name="Rodriguez J.C."/>
            <person name="Van S.L."/>
            <person name="Yuan L."/>
            <person name="Wang Z."/>
            <person name="Xia Z."/>
            <person name="Xiao L."/>
            <person name="Anderson O.D."/>
            <person name="Ouyang S."/>
            <person name="Liang Y."/>
            <person name="Zimin A.V."/>
            <person name="Pertea G."/>
            <person name="Qi P."/>
            <person name="Bennetzen J.L."/>
            <person name="Dai X."/>
            <person name="Dawson M.W."/>
            <person name="Muller H.G."/>
            <person name="Kugler K."/>
            <person name="Rivarola-Duarte L."/>
            <person name="Spannagl M."/>
            <person name="Mayer K.F.X."/>
            <person name="Lu F.H."/>
            <person name="Bevan M.W."/>
            <person name="Leroy P."/>
            <person name="Li P."/>
            <person name="You F.M."/>
            <person name="Sun Q."/>
            <person name="Liu Z."/>
            <person name="Lyons E."/>
            <person name="Wicker T."/>
            <person name="Salzberg S.L."/>
            <person name="Devos K.M."/>
            <person name="Dvorak J."/>
        </authorList>
    </citation>
    <scope>NUCLEOTIDE SEQUENCE [LARGE SCALE GENOMIC DNA]</scope>
    <source>
        <strain evidence="15">cv. AL8/78</strain>
    </source>
</reference>
<evidence type="ECO:0000256" key="4">
    <source>
        <dbReference type="ARBA" id="ARBA00022630"/>
    </source>
</evidence>
<evidence type="ECO:0000256" key="11">
    <source>
        <dbReference type="ARBA" id="ARBA00023002"/>
    </source>
</evidence>